<dbReference type="STRING" id="1317122.ATO12_07920"/>
<dbReference type="Proteomes" id="UP000023541">
    <property type="component" value="Unassembled WGS sequence"/>
</dbReference>
<organism evidence="1 2">
    <name type="scientific">Aquimarina atlantica</name>
    <dbReference type="NCBI Taxonomy" id="1317122"/>
    <lineage>
        <taxon>Bacteria</taxon>
        <taxon>Pseudomonadati</taxon>
        <taxon>Bacteroidota</taxon>
        <taxon>Flavobacteriia</taxon>
        <taxon>Flavobacteriales</taxon>
        <taxon>Flavobacteriaceae</taxon>
        <taxon>Aquimarina</taxon>
    </lineage>
</organism>
<dbReference type="InterPro" id="IPR052022">
    <property type="entry name" value="26kDa_periplasmic_antigen"/>
</dbReference>
<dbReference type="InterPro" id="IPR016907">
    <property type="entry name" value="UCP029033"/>
</dbReference>
<keyword evidence="2" id="KW-1185">Reference proteome</keyword>
<evidence type="ECO:0008006" key="3">
    <source>
        <dbReference type="Google" id="ProtNLM"/>
    </source>
</evidence>
<dbReference type="Gene3D" id="3.30.70.2970">
    <property type="entry name" value="Protein of unknown function (DUF541), domain 2"/>
    <property type="match status" value="1"/>
</dbReference>
<gene>
    <name evidence="1" type="ORF">ATO12_07920</name>
</gene>
<dbReference type="PANTHER" id="PTHR34387">
    <property type="entry name" value="SLR1258 PROTEIN"/>
    <property type="match status" value="1"/>
</dbReference>
<sequence>MKTNISSVLFSLAIVISSIVLGNAYMNRNKPERTIAVTGHGTTNFTSDLIVWEGEFIKTNTDLQQAYNDLKEDKKTVTDYLNANGIDIKTVVFDAVTTHRITKPNYSSTGNYLGESFTGYQLSQTIKINSSEIEKVEQISREITTLLNKGVQFSSKKPRYYYTKLAELKIEMISKATENAQLRAEKIAKNSGSTLGELTLAKMGIFQITGKYSGEDHSWGGALNTSSREKTASITTKLIYTLK</sequence>
<proteinExistence type="predicted"/>
<reference evidence="1 2" key="1">
    <citation type="submission" date="2014-04" db="EMBL/GenBank/DDBJ databases">
        <title>Aquimarina sp. 22II-S11-z7 Genome Sequencing.</title>
        <authorList>
            <person name="Lai Q."/>
        </authorList>
    </citation>
    <scope>NUCLEOTIDE SEQUENCE [LARGE SCALE GENOMIC DNA]</scope>
    <source>
        <strain evidence="1 2">22II-S11-z7</strain>
    </source>
</reference>
<name>A0A023BP03_9FLAO</name>
<evidence type="ECO:0000313" key="1">
    <source>
        <dbReference type="EMBL" id="EZH71423.1"/>
    </source>
</evidence>
<dbReference type="RefSeq" id="WP_034247487.1">
    <property type="nucleotide sequence ID" value="NZ_AQRA01000017.1"/>
</dbReference>
<dbReference type="Pfam" id="PF04402">
    <property type="entry name" value="SIMPL"/>
    <property type="match status" value="1"/>
</dbReference>
<dbReference type="PIRSF" id="PIRSF029033">
    <property type="entry name" value="UCP029033"/>
    <property type="match status" value="1"/>
</dbReference>
<dbReference type="EMBL" id="AQRA01000017">
    <property type="protein sequence ID" value="EZH71423.1"/>
    <property type="molecule type" value="Genomic_DNA"/>
</dbReference>
<evidence type="ECO:0000313" key="2">
    <source>
        <dbReference type="Proteomes" id="UP000023541"/>
    </source>
</evidence>
<dbReference type="PANTHER" id="PTHR34387:SF2">
    <property type="entry name" value="SLR1258 PROTEIN"/>
    <property type="match status" value="1"/>
</dbReference>
<dbReference type="GO" id="GO:0006974">
    <property type="term" value="P:DNA damage response"/>
    <property type="evidence" value="ECO:0007669"/>
    <property type="project" value="TreeGrafter"/>
</dbReference>
<dbReference type="AlphaFoldDB" id="A0A023BP03"/>
<protein>
    <recommendedName>
        <fullName evidence="3">Periplasmic protein</fullName>
    </recommendedName>
</protein>
<dbReference type="InterPro" id="IPR007497">
    <property type="entry name" value="SIMPL/DUF541"/>
</dbReference>
<dbReference type="OrthoDB" id="9785289at2"/>
<comment type="caution">
    <text evidence="1">The sequence shown here is derived from an EMBL/GenBank/DDBJ whole genome shotgun (WGS) entry which is preliminary data.</text>
</comment>
<dbReference type="eggNOG" id="COG2859">
    <property type="taxonomic scope" value="Bacteria"/>
</dbReference>
<accession>A0A023BP03</accession>